<keyword evidence="4 5" id="KW-0472">Membrane</keyword>
<comment type="subcellular location">
    <subcellularLocation>
        <location evidence="1">Membrane</location>
        <topology evidence="1">Multi-pass membrane protein</topology>
    </subcellularLocation>
</comment>
<dbReference type="eggNOG" id="COG2314">
    <property type="taxonomic scope" value="Bacteria"/>
</dbReference>
<evidence type="ECO:0000313" key="7">
    <source>
        <dbReference type="EMBL" id="SIO19170.1"/>
    </source>
</evidence>
<evidence type="ECO:0000313" key="8">
    <source>
        <dbReference type="Proteomes" id="UP000184758"/>
    </source>
</evidence>
<keyword evidence="3 5" id="KW-1133">Transmembrane helix</keyword>
<evidence type="ECO:0000256" key="2">
    <source>
        <dbReference type="ARBA" id="ARBA00022692"/>
    </source>
</evidence>
<gene>
    <name evidence="7" type="ORF">SAMN05878443_1855</name>
</gene>
<feature type="transmembrane region" description="Helical" evidence="5">
    <location>
        <begin position="25"/>
        <end position="44"/>
    </location>
</feature>
<dbReference type="Pfam" id="PF05154">
    <property type="entry name" value="TM2"/>
    <property type="match status" value="1"/>
</dbReference>
<dbReference type="GO" id="GO:0016020">
    <property type="term" value="C:membrane"/>
    <property type="evidence" value="ECO:0007669"/>
    <property type="project" value="UniProtKB-SubCell"/>
</dbReference>
<feature type="domain" description="TM2" evidence="6">
    <location>
        <begin position="20"/>
        <end position="71"/>
    </location>
</feature>
<evidence type="ECO:0000256" key="1">
    <source>
        <dbReference type="ARBA" id="ARBA00004141"/>
    </source>
</evidence>
<proteinExistence type="predicted"/>
<feature type="transmembrane region" description="Helical" evidence="5">
    <location>
        <begin position="51"/>
        <end position="82"/>
    </location>
</feature>
<evidence type="ECO:0000259" key="6">
    <source>
        <dbReference type="Pfam" id="PF05154"/>
    </source>
</evidence>
<dbReference type="STRING" id="28230.SAMN05878443_1855"/>
<sequence length="111" mass="12643">MYNQLSNEEKMLVNLEVANNKKSVGVSYLLWFFLSSLGIHRMYLGRKFSGVMLLILTIIGWVTLAIFIGWIFLVVVAIWVLVDAFLLPSIVKAANDDLTEEYARKIIAYKA</sequence>
<evidence type="ECO:0000256" key="5">
    <source>
        <dbReference type="SAM" id="Phobius"/>
    </source>
</evidence>
<dbReference type="EMBL" id="FSRN01000001">
    <property type="protein sequence ID" value="SIO19170.1"/>
    <property type="molecule type" value="Genomic_DNA"/>
</dbReference>
<accession>A0A1N6HHC5</accession>
<dbReference type="OrthoDB" id="2004788at2"/>
<evidence type="ECO:0000256" key="3">
    <source>
        <dbReference type="ARBA" id="ARBA00022989"/>
    </source>
</evidence>
<dbReference type="Proteomes" id="UP000184758">
    <property type="component" value="Unassembled WGS sequence"/>
</dbReference>
<name>A0A1N6HHC5_9LACT</name>
<reference evidence="8" key="1">
    <citation type="submission" date="2016-11" db="EMBL/GenBank/DDBJ databases">
        <authorList>
            <person name="Varghese N."/>
            <person name="Submissions S."/>
        </authorList>
    </citation>
    <scope>NUCLEOTIDE SEQUENCE [LARGE SCALE GENOMIC DNA]</scope>
    <source>
        <strain evidence="8">313</strain>
    </source>
</reference>
<organism evidence="7 8">
    <name type="scientific">Carnobacterium alterfunditum</name>
    <dbReference type="NCBI Taxonomy" id="28230"/>
    <lineage>
        <taxon>Bacteria</taxon>
        <taxon>Bacillati</taxon>
        <taxon>Bacillota</taxon>
        <taxon>Bacilli</taxon>
        <taxon>Lactobacillales</taxon>
        <taxon>Carnobacteriaceae</taxon>
        <taxon>Carnobacterium</taxon>
    </lineage>
</organism>
<dbReference type="AlphaFoldDB" id="A0A1N6HHC5"/>
<dbReference type="InterPro" id="IPR007829">
    <property type="entry name" value="TM2"/>
</dbReference>
<evidence type="ECO:0000256" key="4">
    <source>
        <dbReference type="ARBA" id="ARBA00023136"/>
    </source>
</evidence>
<keyword evidence="2 5" id="KW-0812">Transmembrane</keyword>
<keyword evidence="8" id="KW-1185">Reference proteome</keyword>
<protein>
    <submittedName>
        <fullName evidence="7">TM2 domain-containing membrane protein YozV</fullName>
    </submittedName>
</protein>
<dbReference type="RefSeq" id="WP_081884462.1">
    <property type="nucleotide sequence ID" value="NZ_FSRN01000001.1"/>
</dbReference>